<keyword evidence="1" id="KW-0285">Flavoprotein</keyword>
<dbReference type="Pfam" id="PF13450">
    <property type="entry name" value="NAD_binding_8"/>
    <property type="match status" value="1"/>
</dbReference>
<dbReference type="Proteomes" id="UP000326994">
    <property type="component" value="Unassembled WGS sequence"/>
</dbReference>
<evidence type="ECO:0000313" key="8">
    <source>
        <dbReference type="Proteomes" id="UP000326994"/>
    </source>
</evidence>
<evidence type="ECO:0000256" key="1">
    <source>
        <dbReference type="ARBA" id="ARBA00022630"/>
    </source>
</evidence>
<keyword evidence="8" id="KW-1185">Reference proteome</keyword>
<dbReference type="RefSeq" id="WP_151893173.1">
    <property type="nucleotide sequence ID" value="NZ_BKCF01000001.1"/>
</dbReference>
<keyword evidence="3" id="KW-0274">FAD</keyword>
<dbReference type="PANTHER" id="PTHR46091:SF3">
    <property type="entry name" value="AMINE OXIDASE DOMAIN-CONTAINING PROTEIN"/>
    <property type="match status" value="1"/>
</dbReference>
<evidence type="ECO:0000256" key="6">
    <source>
        <dbReference type="SAM" id="Phobius"/>
    </source>
</evidence>
<gene>
    <name evidence="7" type="ORF">ULMS_07530</name>
</gene>
<keyword evidence="5" id="KW-0520">NAD</keyword>
<evidence type="ECO:0000256" key="3">
    <source>
        <dbReference type="ARBA" id="ARBA00022827"/>
    </source>
</evidence>
<dbReference type="OrthoDB" id="9789960at2"/>
<proteinExistence type="predicted"/>
<feature type="transmembrane region" description="Helical" evidence="6">
    <location>
        <begin position="478"/>
        <end position="499"/>
    </location>
</feature>
<dbReference type="InterPro" id="IPR036188">
    <property type="entry name" value="FAD/NAD-bd_sf"/>
</dbReference>
<keyword evidence="4" id="KW-0521">NADP</keyword>
<evidence type="ECO:0000313" key="7">
    <source>
        <dbReference type="EMBL" id="GEQ85245.1"/>
    </source>
</evidence>
<dbReference type="InterPro" id="IPR052206">
    <property type="entry name" value="Retinol_saturase"/>
</dbReference>
<reference evidence="7 8" key="1">
    <citation type="submission" date="2019-08" db="EMBL/GenBank/DDBJ databases">
        <title>Ulvibacter marinistellae sp. nov., isolated from a starfish, Patiria pectinifera.</title>
        <authorList>
            <person name="Kawano K."/>
            <person name="Ushijima N."/>
            <person name="Kihara M."/>
            <person name="Itoh H."/>
        </authorList>
    </citation>
    <scope>NUCLEOTIDE SEQUENCE [LARGE SCALE GENOMIC DNA]</scope>
    <source>
        <strain evidence="7 8">KK4</strain>
    </source>
</reference>
<keyword evidence="2" id="KW-0732">Signal</keyword>
<dbReference type="AlphaFoldDB" id="A0A5J4FYZ5"/>
<keyword evidence="6" id="KW-1133">Transmembrane helix</keyword>
<dbReference type="Gene3D" id="3.50.50.60">
    <property type="entry name" value="FAD/NAD(P)-binding domain"/>
    <property type="match status" value="2"/>
</dbReference>
<dbReference type="SUPFAM" id="SSF51905">
    <property type="entry name" value="FAD/NAD(P)-binding domain"/>
    <property type="match status" value="1"/>
</dbReference>
<comment type="caution">
    <text evidence="7">The sequence shown here is derived from an EMBL/GenBank/DDBJ whole genome shotgun (WGS) entry which is preliminary data.</text>
</comment>
<evidence type="ECO:0000256" key="2">
    <source>
        <dbReference type="ARBA" id="ARBA00022729"/>
    </source>
</evidence>
<dbReference type="PANTHER" id="PTHR46091">
    <property type="entry name" value="BLR7054 PROTEIN"/>
    <property type="match status" value="1"/>
</dbReference>
<evidence type="ECO:0000256" key="5">
    <source>
        <dbReference type="ARBA" id="ARBA00023027"/>
    </source>
</evidence>
<keyword evidence="6" id="KW-0812">Transmembrane</keyword>
<organism evidence="7 8">
    <name type="scientific">Patiriisocius marinistellae</name>
    <dbReference type="NCBI Taxonomy" id="2494560"/>
    <lineage>
        <taxon>Bacteria</taxon>
        <taxon>Pseudomonadati</taxon>
        <taxon>Bacteroidota</taxon>
        <taxon>Flavobacteriia</taxon>
        <taxon>Flavobacteriales</taxon>
        <taxon>Flavobacteriaceae</taxon>
        <taxon>Patiriisocius</taxon>
    </lineage>
</organism>
<accession>A0A5J4FYZ5</accession>
<sequence>MTEKYDVVIVGSGMGGLVAGITLAKEGKSVCVLEKNNQFGGNLQTFSRDKTIFDTGVHYLGGLDEGQNLHKYFSYLDIMDDVEWLRLDDDGFDIISFGDDEKSYPHAQGYENFIRVLVKDFPEEEGAIRSYCEKLKQMCDSFPLYNVKAGSPNYNVTGMFNLNAKDFIASLTSNQKLQAVLAGSNLLYAGAGDKTPFFVHALSVNSYIESSYRCLNGGSQITKALLRRLKENGGAAYKRHEVVDFLMENKEVAAVKIANGKTIHGDIFISNIEPKLTIKMIGEEHLRKSYVKRIEEIKSTVAAFSLYIVLKPNTFKYRNHNYYHYKDSNAVWDVHNYSEESWPESYMVSMGIRKNANEYGDTITVMTYMHYDDVRQWEDTFNTAADKNERGQTYEAFKKEKEEKLIAEVEKKFPNIRDCIQSVYSSTPLSYRDYIGCNEGAMYGYEKDVNNTMQSMISPRTKIKNLYFTGASLNMHGILGVTISGMLTCSAILGLDYIVDKVNKEYQKELAN</sequence>
<name>A0A5J4FYZ5_9FLAO</name>
<keyword evidence="6" id="KW-0472">Membrane</keyword>
<evidence type="ECO:0000256" key="4">
    <source>
        <dbReference type="ARBA" id="ARBA00022857"/>
    </source>
</evidence>
<protein>
    <submittedName>
        <fullName evidence="7">All-trans-retinol 13,14-reductase</fullName>
    </submittedName>
</protein>
<dbReference type="EMBL" id="BKCF01000001">
    <property type="protein sequence ID" value="GEQ85245.1"/>
    <property type="molecule type" value="Genomic_DNA"/>
</dbReference>